<keyword evidence="3" id="KW-1185">Reference proteome</keyword>
<feature type="region of interest" description="Disordered" evidence="1">
    <location>
        <begin position="89"/>
        <end position="109"/>
    </location>
</feature>
<reference evidence="2 3" key="1">
    <citation type="submission" date="2020-03" db="EMBL/GenBank/DDBJ databases">
        <title>Draft Genome Sequence of Cudoniella acicularis.</title>
        <authorList>
            <person name="Buettner E."/>
            <person name="Kellner H."/>
        </authorList>
    </citation>
    <scope>NUCLEOTIDE SEQUENCE [LARGE SCALE GENOMIC DNA]</scope>
    <source>
        <strain evidence="2 3">DSM 108380</strain>
    </source>
</reference>
<accession>A0A8H4RHJ6</accession>
<dbReference type="OrthoDB" id="3578728at2759"/>
<evidence type="ECO:0000313" key="3">
    <source>
        <dbReference type="Proteomes" id="UP000566819"/>
    </source>
</evidence>
<dbReference type="AlphaFoldDB" id="A0A8H4RHJ6"/>
<gene>
    <name evidence="2" type="ORF">G7Y89_g8393</name>
</gene>
<evidence type="ECO:0000313" key="2">
    <source>
        <dbReference type="EMBL" id="KAF4629753.1"/>
    </source>
</evidence>
<evidence type="ECO:0000256" key="1">
    <source>
        <dbReference type="SAM" id="MobiDB-lite"/>
    </source>
</evidence>
<feature type="compositionally biased region" description="Basic residues" evidence="1">
    <location>
        <begin position="91"/>
        <end position="100"/>
    </location>
</feature>
<protein>
    <submittedName>
        <fullName evidence="2">Uncharacterized protein</fullName>
    </submittedName>
</protein>
<dbReference type="Proteomes" id="UP000566819">
    <property type="component" value="Unassembled WGS sequence"/>
</dbReference>
<proteinExistence type="predicted"/>
<comment type="caution">
    <text evidence="2">The sequence shown here is derived from an EMBL/GenBank/DDBJ whole genome shotgun (WGS) entry which is preliminary data.</text>
</comment>
<name>A0A8H4RHJ6_9HELO</name>
<organism evidence="2 3">
    <name type="scientific">Cudoniella acicularis</name>
    <dbReference type="NCBI Taxonomy" id="354080"/>
    <lineage>
        <taxon>Eukaryota</taxon>
        <taxon>Fungi</taxon>
        <taxon>Dikarya</taxon>
        <taxon>Ascomycota</taxon>
        <taxon>Pezizomycotina</taxon>
        <taxon>Leotiomycetes</taxon>
        <taxon>Helotiales</taxon>
        <taxon>Tricladiaceae</taxon>
        <taxon>Cudoniella</taxon>
    </lineage>
</organism>
<dbReference type="EMBL" id="JAAMPI010000632">
    <property type="protein sequence ID" value="KAF4629753.1"/>
    <property type="molecule type" value="Genomic_DNA"/>
</dbReference>
<sequence length="159" mass="16798">MAAIGTDISNDLGVDGNKQGGTKVKNSLVTLKVTLAVKDGRIDTDKARQATVVVTNVYQEAIPYLAKLMIDSTDLTALAKKEADEALTKRKAEKRAKKKADKAVANKAVANKPPVNKAVADKAAANKAAVNKAAADKAAIDKAVVNNTIAKKFRNIKFP</sequence>